<sequence length="335" mass="36952">MAGRKHQVHAYSPDEIDRLKNVRLPKRIKCGRCFKNLPQAKYSIKQLTDARWQITNNGKFDKPINCQACTGQQIVELECVMCGKTQGLESFAKSQRNKPDTAKCFKCVEEQLSVNAIDEEKYEDGQKAFLPPEHSNGHFPEYFSSATSTTDSSSTYGDDEWSSINGKDPESRSNDQNGGVALSEGFQRAMSINGSTDDTLAQFEYAYPPGRFNNGSEARTKSWHTQSNAAPSASSCFNPNAYGRPSATSVASSSHSFRSSVAERSDASDIRPNGWAKIRAYRSPSPKLTGGPPTRPAGDNVREQESAVNAWDSDEDEDEVDDDDNDDDSDDDTII</sequence>
<name>A0A6A5SLY2_9PLEO</name>
<feature type="compositionally biased region" description="Acidic residues" evidence="1">
    <location>
        <begin position="312"/>
        <end position="335"/>
    </location>
</feature>
<evidence type="ECO:0000313" key="3">
    <source>
        <dbReference type="EMBL" id="KAF1940690.1"/>
    </source>
</evidence>
<dbReference type="EMBL" id="ML976059">
    <property type="protein sequence ID" value="KAF1940690.1"/>
    <property type="molecule type" value="Genomic_DNA"/>
</dbReference>
<keyword evidence="4" id="KW-1185">Reference proteome</keyword>
<protein>
    <recommendedName>
        <fullName evidence="2">Stc1 domain-containing protein</fullName>
    </recommendedName>
</protein>
<gene>
    <name evidence="3" type="ORF">EJ02DRAFT_349496</name>
</gene>
<evidence type="ECO:0000313" key="4">
    <source>
        <dbReference type="Proteomes" id="UP000800038"/>
    </source>
</evidence>
<reference evidence="3" key="1">
    <citation type="journal article" date="2020" name="Stud. Mycol.">
        <title>101 Dothideomycetes genomes: a test case for predicting lifestyles and emergence of pathogens.</title>
        <authorList>
            <person name="Haridas S."/>
            <person name="Albert R."/>
            <person name="Binder M."/>
            <person name="Bloem J."/>
            <person name="Labutti K."/>
            <person name="Salamov A."/>
            <person name="Andreopoulos B."/>
            <person name="Baker S."/>
            <person name="Barry K."/>
            <person name="Bills G."/>
            <person name="Bluhm B."/>
            <person name="Cannon C."/>
            <person name="Castanera R."/>
            <person name="Culley D."/>
            <person name="Daum C."/>
            <person name="Ezra D."/>
            <person name="Gonzalez J."/>
            <person name="Henrissat B."/>
            <person name="Kuo A."/>
            <person name="Liang C."/>
            <person name="Lipzen A."/>
            <person name="Lutzoni F."/>
            <person name="Magnuson J."/>
            <person name="Mondo S."/>
            <person name="Nolan M."/>
            <person name="Ohm R."/>
            <person name="Pangilinan J."/>
            <person name="Park H.-J."/>
            <person name="Ramirez L."/>
            <person name="Alfaro M."/>
            <person name="Sun H."/>
            <person name="Tritt A."/>
            <person name="Yoshinaga Y."/>
            <person name="Zwiers L.-H."/>
            <person name="Turgeon B."/>
            <person name="Goodwin S."/>
            <person name="Spatafora J."/>
            <person name="Crous P."/>
            <person name="Grigoriev I."/>
        </authorList>
    </citation>
    <scope>NUCLEOTIDE SEQUENCE</scope>
    <source>
        <strain evidence="3">CBS 161.51</strain>
    </source>
</reference>
<dbReference type="Proteomes" id="UP000800038">
    <property type="component" value="Unassembled WGS sequence"/>
</dbReference>
<accession>A0A6A5SLY2</accession>
<evidence type="ECO:0000256" key="1">
    <source>
        <dbReference type="SAM" id="MobiDB-lite"/>
    </source>
</evidence>
<proteinExistence type="predicted"/>
<dbReference type="Pfam" id="PF12898">
    <property type="entry name" value="Stc1"/>
    <property type="match status" value="1"/>
</dbReference>
<organism evidence="3 4">
    <name type="scientific">Clathrospora elynae</name>
    <dbReference type="NCBI Taxonomy" id="706981"/>
    <lineage>
        <taxon>Eukaryota</taxon>
        <taxon>Fungi</taxon>
        <taxon>Dikarya</taxon>
        <taxon>Ascomycota</taxon>
        <taxon>Pezizomycotina</taxon>
        <taxon>Dothideomycetes</taxon>
        <taxon>Pleosporomycetidae</taxon>
        <taxon>Pleosporales</taxon>
        <taxon>Diademaceae</taxon>
        <taxon>Clathrospora</taxon>
    </lineage>
</organism>
<feature type="region of interest" description="Disordered" evidence="1">
    <location>
        <begin position="127"/>
        <end position="180"/>
    </location>
</feature>
<dbReference type="AlphaFoldDB" id="A0A6A5SLY2"/>
<feature type="domain" description="Stc1" evidence="2">
    <location>
        <begin position="29"/>
        <end position="109"/>
    </location>
</feature>
<feature type="compositionally biased region" description="Low complexity" evidence="1">
    <location>
        <begin position="144"/>
        <end position="155"/>
    </location>
</feature>
<dbReference type="InterPro" id="IPR024630">
    <property type="entry name" value="Stc1"/>
</dbReference>
<dbReference type="OrthoDB" id="3514033at2759"/>
<evidence type="ECO:0000259" key="2">
    <source>
        <dbReference type="Pfam" id="PF12898"/>
    </source>
</evidence>
<feature type="region of interest" description="Disordered" evidence="1">
    <location>
        <begin position="258"/>
        <end position="335"/>
    </location>
</feature>